<dbReference type="InterPro" id="IPR000182">
    <property type="entry name" value="GNAT_dom"/>
</dbReference>
<dbReference type="InterPro" id="IPR016181">
    <property type="entry name" value="Acyl_CoA_acyltransferase"/>
</dbReference>
<dbReference type="Pfam" id="PF13302">
    <property type="entry name" value="Acetyltransf_3"/>
    <property type="match status" value="1"/>
</dbReference>
<protein>
    <submittedName>
        <fullName evidence="2">GNAT family N-acetyltransferase</fullName>
    </submittedName>
</protein>
<accession>A0ABS5ICS6</accession>
<dbReference type="InterPro" id="IPR051531">
    <property type="entry name" value="N-acetyltransferase"/>
</dbReference>
<feature type="domain" description="N-acetyltransferase" evidence="1">
    <location>
        <begin position="13"/>
        <end position="186"/>
    </location>
</feature>
<dbReference type="Gene3D" id="3.40.630.30">
    <property type="match status" value="1"/>
</dbReference>
<gene>
    <name evidence="2" type="ORF">KEC16_10215</name>
</gene>
<dbReference type="PANTHER" id="PTHR43792">
    <property type="entry name" value="GNAT FAMILY, PUTATIVE (AFU_ORTHOLOGUE AFUA_3G00765)-RELATED-RELATED"/>
    <property type="match status" value="1"/>
</dbReference>
<evidence type="ECO:0000313" key="3">
    <source>
        <dbReference type="Proteomes" id="UP000680714"/>
    </source>
</evidence>
<reference evidence="2 3" key="1">
    <citation type="submission" date="2021-04" db="EMBL/GenBank/DDBJ databases">
        <title>Magnetospirillum sulfuroxidans sp. nov., a facultative chemolithoautotrophic sulfur-oxidizing alphaproteobacterium isolated from freshwater sediment and proposals for Paramagetospirillum gen. nov., and Magnetospirillaceae fam. nov.</title>
        <authorList>
            <person name="Koziaeva V."/>
            <person name="Geelhoed J.S."/>
            <person name="Sorokin D.Y."/>
            <person name="Grouzdev D.S."/>
        </authorList>
    </citation>
    <scope>NUCLEOTIDE SEQUENCE [LARGE SCALE GENOMIC DNA]</scope>
    <source>
        <strain evidence="2 3">J10</strain>
    </source>
</reference>
<proteinExistence type="predicted"/>
<evidence type="ECO:0000313" key="2">
    <source>
        <dbReference type="EMBL" id="MBR9972091.1"/>
    </source>
</evidence>
<organism evidence="2 3">
    <name type="scientific">Magnetospirillum sulfuroxidans</name>
    <dbReference type="NCBI Taxonomy" id="611300"/>
    <lineage>
        <taxon>Bacteria</taxon>
        <taxon>Pseudomonadati</taxon>
        <taxon>Pseudomonadota</taxon>
        <taxon>Alphaproteobacteria</taxon>
        <taxon>Rhodospirillales</taxon>
        <taxon>Rhodospirillaceae</taxon>
        <taxon>Magnetospirillum</taxon>
    </lineage>
</organism>
<sequence>MHEWRGSVRTEHLTLRPWRPDDLAAFRFINADSEVMALMPSPLDAQQSDAQALRIMDDIATRGWGLWAVEVPGEADFIGYVGLNEPASLMPFQTKGGQCVEMAWRLARPYWGRGYASEAARAALDFGFSKVGLAEIVAYTVPHNHRSRKVMERIGMVRDEQGDFDHPILAAGHPLRRHVLYRKGRP</sequence>
<keyword evidence="3" id="KW-1185">Reference proteome</keyword>
<dbReference type="SUPFAM" id="SSF55729">
    <property type="entry name" value="Acyl-CoA N-acyltransferases (Nat)"/>
    <property type="match status" value="1"/>
</dbReference>
<dbReference type="Proteomes" id="UP000680714">
    <property type="component" value="Unassembled WGS sequence"/>
</dbReference>
<evidence type="ECO:0000259" key="1">
    <source>
        <dbReference type="PROSITE" id="PS51186"/>
    </source>
</evidence>
<comment type="caution">
    <text evidence="2">The sequence shown here is derived from an EMBL/GenBank/DDBJ whole genome shotgun (WGS) entry which is preliminary data.</text>
</comment>
<name>A0ABS5ICS6_9PROT</name>
<dbReference type="EMBL" id="JAGTUF010000008">
    <property type="protein sequence ID" value="MBR9972091.1"/>
    <property type="molecule type" value="Genomic_DNA"/>
</dbReference>
<dbReference type="PROSITE" id="PS51186">
    <property type="entry name" value="GNAT"/>
    <property type="match status" value="1"/>
</dbReference>
<dbReference type="PANTHER" id="PTHR43792:SF1">
    <property type="entry name" value="N-ACETYLTRANSFERASE DOMAIN-CONTAINING PROTEIN"/>
    <property type="match status" value="1"/>
</dbReference>